<name>A0ABY5T039_9SPHN</name>
<evidence type="ECO:0000313" key="2">
    <source>
        <dbReference type="EMBL" id="UVI40132.1"/>
    </source>
</evidence>
<protein>
    <recommendedName>
        <fullName evidence="4">Terminase</fullName>
    </recommendedName>
</protein>
<evidence type="ECO:0000256" key="1">
    <source>
        <dbReference type="SAM" id="MobiDB-lite"/>
    </source>
</evidence>
<gene>
    <name evidence="2" type="ORF">L1F33_04035</name>
</gene>
<dbReference type="RefSeq" id="WP_265560144.1">
    <property type="nucleotide sequence ID" value="NZ_CP092471.1"/>
</dbReference>
<organism evidence="2 3">
    <name type="scientific">Qipengyuania spongiae</name>
    <dbReference type="NCBI Taxonomy" id="2909673"/>
    <lineage>
        <taxon>Bacteria</taxon>
        <taxon>Pseudomonadati</taxon>
        <taxon>Pseudomonadota</taxon>
        <taxon>Alphaproteobacteria</taxon>
        <taxon>Sphingomonadales</taxon>
        <taxon>Erythrobacteraceae</taxon>
        <taxon>Qipengyuania</taxon>
    </lineage>
</organism>
<dbReference type="EMBL" id="CP092471">
    <property type="protein sequence ID" value="UVI40132.1"/>
    <property type="molecule type" value="Genomic_DNA"/>
</dbReference>
<evidence type="ECO:0000313" key="3">
    <source>
        <dbReference type="Proteomes" id="UP001065265"/>
    </source>
</evidence>
<evidence type="ECO:0008006" key="4">
    <source>
        <dbReference type="Google" id="ProtNLM"/>
    </source>
</evidence>
<reference evidence="2" key="1">
    <citation type="submission" date="2022-02" db="EMBL/GenBank/DDBJ databases">
        <title>Qipengyuania spongiae sp. nov., isolated from marine sponge.</title>
        <authorList>
            <person name="Li Z."/>
            <person name="Zhang M."/>
        </authorList>
    </citation>
    <scope>NUCLEOTIDE SEQUENCE</scope>
    <source>
        <strain evidence="2">PHS-Z21</strain>
    </source>
</reference>
<sequence>MTDRKAEPAWVAAFLAALRKGSPIEAAARAAGVSKGTAYNRRRNDAVFRAAWDATGGSKTLPAPPASRGLRRIGLKKIDRFLDALAESSNVSAAAEAAGIDARAVYRLRRDEPEFARRWYAALAEGYDNLEMQMLEHLRSGEEARTSAAAGRKFDPATALRCLTAHRESVAREKGRRTLADEVTTIAAINAKIDRLRARAKESDAAIRKARGSKKGSRDGGR</sequence>
<accession>A0ABY5T039</accession>
<proteinExistence type="predicted"/>
<keyword evidence="3" id="KW-1185">Reference proteome</keyword>
<feature type="region of interest" description="Disordered" evidence="1">
    <location>
        <begin position="202"/>
        <end position="222"/>
    </location>
</feature>
<dbReference type="Proteomes" id="UP001065265">
    <property type="component" value="Chromosome"/>
</dbReference>